<dbReference type="AlphaFoldDB" id="A0ABC9D6X2"/>
<reference evidence="4" key="1">
    <citation type="submission" date="2024-06" db="EMBL/GenBank/DDBJ databases">
        <authorList>
            <person name="Ryan C."/>
        </authorList>
    </citation>
    <scope>NUCLEOTIDE SEQUENCE [LARGE SCALE GENOMIC DNA]</scope>
</reference>
<evidence type="ECO:0008006" key="5">
    <source>
        <dbReference type="Google" id="ProtNLM"/>
    </source>
</evidence>
<dbReference type="Proteomes" id="UP001497457">
    <property type="component" value="Chromosome 31b"/>
</dbReference>
<name>A0ABC9D6X2_9POAL</name>
<feature type="domain" description="F-box" evidence="1">
    <location>
        <begin position="14"/>
        <end position="53"/>
    </location>
</feature>
<dbReference type="Pfam" id="PF00646">
    <property type="entry name" value="F-box"/>
    <property type="match status" value="1"/>
</dbReference>
<feature type="domain" description="F-box protein AT5G49610-like beta-propeller" evidence="2">
    <location>
        <begin position="174"/>
        <end position="354"/>
    </location>
</feature>
<organism evidence="3 4">
    <name type="scientific">Urochloa decumbens</name>
    <dbReference type="NCBI Taxonomy" id="240449"/>
    <lineage>
        <taxon>Eukaryota</taxon>
        <taxon>Viridiplantae</taxon>
        <taxon>Streptophyta</taxon>
        <taxon>Embryophyta</taxon>
        <taxon>Tracheophyta</taxon>
        <taxon>Spermatophyta</taxon>
        <taxon>Magnoliopsida</taxon>
        <taxon>Liliopsida</taxon>
        <taxon>Poales</taxon>
        <taxon>Poaceae</taxon>
        <taxon>PACMAD clade</taxon>
        <taxon>Panicoideae</taxon>
        <taxon>Panicodae</taxon>
        <taxon>Paniceae</taxon>
        <taxon>Melinidinae</taxon>
        <taxon>Urochloa</taxon>
    </lineage>
</organism>
<evidence type="ECO:0000259" key="2">
    <source>
        <dbReference type="Pfam" id="PF23635"/>
    </source>
</evidence>
<dbReference type="InterPro" id="IPR036047">
    <property type="entry name" value="F-box-like_dom_sf"/>
</dbReference>
<dbReference type="Pfam" id="PF23635">
    <property type="entry name" value="Beta-prop_AT5G49610-like"/>
    <property type="match status" value="1"/>
</dbReference>
<protein>
    <recommendedName>
        <fullName evidence="5">F-box domain-containing protein</fullName>
    </recommendedName>
</protein>
<gene>
    <name evidence="3" type="ORF">URODEC1_LOCUS82358</name>
</gene>
<keyword evidence="4" id="KW-1185">Reference proteome</keyword>
<dbReference type="PANTHER" id="PTHR32133:SF285">
    <property type="entry name" value="F-BOX DOMAIN-CONTAINING PROTEIN"/>
    <property type="match status" value="1"/>
</dbReference>
<dbReference type="SUPFAM" id="SSF81383">
    <property type="entry name" value="F-box domain"/>
    <property type="match status" value="1"/>
</dbReference>
<dbReference type="EMBL" id="OZ075141">
    <property type="protein sequence ID" value="CAL5032625.1"/>
    <property type="molecule type" value="Genomic_DNA"/>
</dbReference>
<dbReference type="InterPro" id="IPR001810">
    <property type="entry name" value="F-box_dom"/>
</dbReference>
<reference evidence="3 4" key="2">
    <citation type="submission" date="2024-10" db="EMBL/GenBank/DDBJ databases">
        <authorList>
            <person name="Ryan C."/>
        </authorList>
    </citation>
    <scope>NUCLEOTIDE SEQUENCE [LARGE SCALE GENOMIC DNA]</scope>
</reference>
<evidence type="ECO:0000313" key="4">
    <source>
        <dbReference type="Proteomes" id="UP001497457"/>
    </source>
</evidence>
<dbReference type="Gene3D" id="1.20.1280.50">
    <property type="match status" value="1"/>
</dbReference>
<evidence type="ECO:0000259" key="1">
    <source>
        <dbReference type="Pfam" id="PF00646"/>
    </source>
</evidence>
<sequence length="382" mass="42692">MAPPPPPPPPDLMDELIEEFLLRLPPDDPASLARAALVCRRWRRIISSPCFRRRLRGLHSPPMLGFLRYIAEATIVSRFVPTSSFRPPRADRRDMQAIDSRHGHVLLCSDRCPEGPWENGFLVWDPVTDVDQEVPAPPRCRKYWKWNATVLCAAARGGGCSHIDCRGQPFLVFFLCASGGKTFACVYSSEAGVWSEHAYDDERALRFTLWPAVLMDGALHVLSYQLFQQDAMYMIFKYDLATSGMSEIDVPDGLRVQEIVMPMSTEDGRLGLTFVEDSRLYLWAREADSQGVWGWAVSRVIELELLLPADALSESPQVYGFAECAGVIFLWTVNGFYAIDLKSDQARKVGEYNDTVSLVPYESFCLPALGATSACEGPEAAV</sequence>
<evidence type="ECO:0000313" key="3">
    <source>
        <dbReference type="EMBL" id="CAL5032625.1"/>
    </source>
</evidence>
<dbReference type="PANTHER" id="PTHR32133">
    <property type="entry name" value="OS07G0120400 PROTEIN"/>
    <property type="match status" value="1"/>
</dbReference>
<accession>A0ABC9D6X2</accession>
<dbReference type="InterPro" id="IPR056594">
    <property type="entry name" value="AT5G49610-like_b-prop"/>
</dbReference>
<proteinExistence type="predicted"/>